<dbReference type="AlphaFoldDB" id="A0A1J1IVJ0"/>
<evidence type="ECO:0000313" key="1">
    <source>
        <dbReference type="EMBL" id="CRL04191.1"/>
    </source>
</evidence>
<reference evidence="1 2" key="1">
    <citation type="submission" date="2015-04" db="EMBL/GenBank/DDBJ databases">
        <authorList>
            <person name="Syromyatnikov M.Y."/>
            <person name="Popov V.N."/>
        </authorList>
    </citation>
    <scope>NUCLEOTIDE SEQUENCE [LARGE SCALE GENOMIC DNA]</scope>
</reference>
<dbReference type="EMBL" id="CVRI01000062">
    <property type="protein sequence ID" value="CRL04191.1"/>
    <property type="molecule type" value="Genomic_DNA"/>
</dbReference>
<accession>A0A1J1IVJ0</accession>
<name>A0A1J1IVJ0_9DIPT</name>
<sequence>MLLWLTSEASRFCCHDNEPLDQHKITLSTKFSNAASLAAHLNIHRVTTNQRPCYQFESFFFKEVQQTIQIKNGDHLIFSPFE</sequence>
<dbReference type="Proteomes" id="UP000183832">
    <property type="component" value="Unassembled WGS sequence"/>
</dbReference>
<proteinExistence type="predicted"/>
<evidence type="ECO:0000313" key="2">
    <source>
        <dbReference type="Proteomes" id="UP000183832"/>
    </source>
</evidence>
<keyword evidence="2" id="KW-1185">Reference proteome</keyword>
<gene>
    <name evidence="1" type="ORF">CLUMA_CG017319</name>
</gene>
<protein>
    <submittedName>
        <fullName evidence="1">CLUMA_CG017319, isoform A</fullName>
    </submittedName>
</protein>
<organism evidence="1 2">
    <name type="scientific">Clunio marinus</name>
    <dbReference type="NCBI Taxonomy" id="568069"/>
    <lineage>
        <taxon>Eukaryota</taxon>
        <taxon>Metazoa</taxon>
        <taxon>Ecdysozoa</taxon>
        <taxon>Arthropoda</taxon>
        <taxon>Hexapoda</taxon>
        <taxon>Insecta</taxon>
        <taxon>Pterygota</taxon>
        <taxon>Neoptera</taxon>
        <taxon>Endopterygota</taxon>
        <taxon>Diptera</taxon>
        <taxon>Nematocera</taxon>
        <taxon>Chironomoidea</taxon>
        <taxon>Chironomidae</taxon>
        <taxon>Clunio</taxon>
    </lineage>
</organism>